<evidence type="ECO:0000256" key="4">
    <source>
        <dbReference type="ARBA" id="ARBA00022759"/>
    </source>
</evidence>
<sequence>MRPPLYLDVADATVSSVLVRDVEDWQRPIYDVSRVLHGVKENYPIINKCPFALVILARKLKIYFESHPIQVVTNQPLKRVITNPQLSWRLTTWAIKLIEFDISYVLRISIKAQALTDFIIECTSQPP</sequence>
<dbReference type="PANTHER" id="PTHR48475:SF2">
    <property type="entry name" value="RIBONUCLEASE H"/>
    <property type="match status" value="1"/>
</dbReference>
<feature type="domain" description="Reverse transcriptase RNase H-like" evidence="7">
    <location>
        <begin position="5"/>
        <end position="100"/>
    </location>
</feature>
<dbReference type="GO" id="GO:0016787">
    <property type="term" value="F:hydrolase activity"/>
    <property type="evidence" value="ECO:0007669"/>
    <property type="project" value="UniProtKB-KW"/>
</dbReference>
<evidence type="ECO:0000256" key="5">
    <source>
        <dbReference type="ARBA" id="ARBA00022801"/>
    </source>
</evidence>
<dbReference type="InterPro" id="IPR043502">
    <property type="entry name" value="DNA/RNA_pol_sf"/>
</dbReference>
<gene>
    <name evidence="8" type="ORF">LIER_12336</name>
</gene>
<evidence type="ECO:0000256" key="3">
    <source>
        <dbReference type="ARBA" id="ARBA00022722"/>
    </source>
</evidence>
<dbReference type="Pfam" id="PF17917">
    <property type="entry name" value="RT_RNaseH"/>
    <property type="match status" value="1"/>
</dbReference>
<keyword evidence="4" id="KW-0255">Endonuclease</keyword>
<evidence type="ECO:0000256" key="6">
    <source>
        <dbReference type="ARBA" id="ARBA00022918"/>
    </source>
</evidence>
<comment type="caution">
    <text evidence="8">The sequence shown here is derived from an EMBL/GenBank/DDBJ whole genome shotgun (WGS) entry which is preliminary data.</text>
</comment>
<keyword evidence="3" id="KW-0540">Nuclease</keyword>
<evidence type="ECO:0000313" key="9">
    <source>
        <dbReference type="Proteomes" id="UP001454036"/>
    </source>
</evidence>
<keyword evidence="6" id="KW-0695">RNA-directed DNA polymerase</keyword>
<dbReference type="InterPro" id="IPR041373">
    <property type="entry name" value="RT_RNaseH"/>
</dbReference>
<reference evidence="8 9" key="1">
    <citation type="submission" date="2024-01" db="EMBL/GenBank/DDBJ databases">
        <title>The complete chloroplast genome sequence of Lithospermum erythrorhizon: insights into the phylogenetic relationship among Boraginaceae species and the maternal lineages of purple gromwells.</title>
        <authorList>
            <person name="Okada T."/>
            <person name="Watanabe K."/>
        </authorList>
    </citation>
    <scope>NUCLEOTIDE SEQUENCE [LARGE SCALE GENOMIC DNA]</scope>
</reference>
<dbReference type="Proteomes" id="UP001454036">
    <property type="component" value="Unassembled WGS sequence"/>
</dbReference>
<keyword evidence="1" id="KW-0808">Transferase</keyword>
<keyword evidence="9" id="KW-1185">Reference proteome</keyword>
<organism evidence="8 9">
    <name type="scientific">Lithospermum erythrorhizon</name>
    <name type="common">Purple gromwell</name>
    <name type="synonym">Lithospermum officinale var. erythrorhizon</name>
    <dbReference type="NCBI Taxonomy" id="34254"/>
    <lineage>
        <taxon>Eukaryota</taxon>
        <taxon>Viridiplantae</taxon>
        <taxon>Streptophyta</taxon>
        <taxon>Embryophyta</taxon>
        <taxon>Tracheophyta</taxon>
        <taxon>Spermatophyta</taxon>
        <taxon>Magnoliopsida</taxon>
        <taxon>eudicotyledons</taxon>
        <taxon>Gunneridae</taxon>
        <taxon>Pentapetalae</taxon>
        <taxon>asterids</taxon>
        <taxon>lamiids</taxon>
        <taxon>Boraginales</taxon>
        <taxon>Boraginaceae</taxon>
        <taxon>Boraginoideae</taxon>
        <taxon>Lithospermeae</taxon>
        <taxon>Lithospermum</taxon>
    </lineage>
</organism>
<evidence type="ECO:0000259" key="7">
    <source>
        <dbReference type="Pfam" id="PF17917"/>
    </source>
</evidence>
<evidence type="ECO:0000256" key="2">
    <source>
        <dbReference type="ARBA" id="ARBA00022695"/>
    </source>
</evidence>
<evidence type="ECO:0000313" key="8">
    <source>
        <dbReference type="EMBL" id="GAA0154319.1"/>
    </source>
</evidence>
<dbReference type="SUPFAM" id="SSF56672">
    <property type="entry name" value="DNA/RNA polymerases"/>
    <property type="match status" value="1"/>
</dbReference>
<dbReference type="GO" id="GO:0003964">
    <property type="term" value="F:RNA-directed DNA polymerase activity"/>
    <property type="evidence" value="ECO:0007669"/>
    <property type="project" value="UniProtKB-KW"/>
</dbReference>
<keyword evidence="2" id="KW-0548">Nucleotidyltransferase</keyword>
<dbReference type="EMBL" id="BAABME010002368">
    <property type="protein sequence ID" value="GAA0154319.1"/>
    <property type="molecule type" value="Genomic_DNA"/>
</dbReference>
<dbReference type="PANTHER" id="PTHR48475">
    <property type="entry name" value="RIBONUCLEASE H"/>
    <property type="match status" value="1"/>
</dbReference>
<keyword evidence="5" id="KW-0378">Hydrolase</keyword>
<accession>A0AAV3PRG9</accession>
<evidence type="ECO:0000256" key="1">
    <source>
        <dbReference type="ARBA" id="ARBA00022679"/>
    </source>
</evidence>
<name>A0AAV3PRG9_LITER</name>
<dbReference type="GO" id="GO:0004519">
    <property type="term" value="F:endonuclease activity"/>
    <property type="evidence" value="ECO:0007669"/>
    <property type="project" value="UniProtKB-KW"/>
</dbReference>
<protein>
    <recommendedName>
        <fullName evidence="7">Reverse transcriptase RNase H-like domain-containing protein</fullName>
    </recommendedName>
</protein>
<proteinExistence type="predicted"/>
<dbReference type="AlphaFoldDB" id="A0AAV3PRG9"/>